<sequence length="134" mass="15226">MKKYISAVFMVMFFATIWMGCKKDSPVDEDGLLITTRAECFVSSFEMLGSDHLVTHGKSATIDTAAQTIKITVRFGTDLKKIWPRFGLAQDCKLDPKITTWVDFSDLTTQRSWTVISGNRQVKKTYKVFVTVEQ</sequence>
<dbReference type="OrthoDB" id="1033440at2"/>
<name>A0A3N4M8F2_9BACT</name>
<dbReference type="PROSITE" id="PS51257">
    <property type="entry name" value="PROKAR_LIPOPROTEIN"/>
    <property type="match status" value="1"/>
</dbReference>
<organism evidence="1 2">
    <name type="scientific">Chitinophaga barathri</name>
    <dbReference type="NCBI Taxonomy" id="1647451"/>
    <lineage>
        <taxon>Bacteria</taxon>
        <taxon>Pseudomonadati</taxon>
        <taxon>Bacteroidota</taxon>
        <taxon>Chitinophagia</taxon>
        <taxon>Chitinophagales</taxon>
        <taxon>Chitinophagaceae</taxon>
        <taxon>Chitinophaga</taxon>
    </lineage>
</organism>
<accession>A0A3N4M8F2</accession>
<evidence type="ECO:0000313" key="1">
    <source>
        <dbReference type="EMBL" id="RPD39894.1"/>
    </source>
</evidence>
<evidence type="ECO:0008006" key="3">
    <source>
        <dbReference type="Google" id="ProtNLM"/>
    </source>
</evidence>
<dbReference type="AlphaFoldDB" id="A0A3N4M8F2"/>
<reference evidence="2" key="1">
    <citation type="submission" date="2018-11" db="EMBL/GenBank/DDBJ databases">
        <title>Chitinophaga lutea sp.nov., isolate from arsenic contaminated soil.</title>
        <authorList>
            <person name="Zong Y."/>
        </authorList>
    </citation>
    <scope>NUCLEOTIDE SEQUENCE [LARGE SCALE GENOMIC DNA]</scope>
    <source>
        <strain evidence="2">YLT18</strain>
    </source>
</reference>
<proteinExistence type="predicted"/>
<dbReference type="RefSeq" id="WP_120517818.1">
    <property type="nucleotide sequence ID" value="NZ_QXZY01000010.1"/>
</dbReference>
<gene>
    <name evidence="1" type="ORF">EG028_17355</name>
</gene>
<protein>
    <recommendedName>
        <fullName evidence="3">Lipoprotein</fullName>
    </recommendedName>
</protein>
<comment type="caution">
    <text evidence="1">The sequence shown here is derived from an EMBL/GenBank/DDBJ whole genome shotgun (WGS) entry which is preliminary data.</text>
</comment>
<dbReference type="Proteomes" id="UP000279089">
    <property type="component" value="Unassembled WGS sequence"/>
</dbReference>
<dbReference type="EMBL" id="RMBX01000009">
    <property type="protein sequence ID" value="RPD39894.1"/>
    <property type="molecule type" value="Genomic_DNA"/>
</dbReference>
<evidence type="ECO:0000313" key="2">
    <source>
        <dbReference type="Proteomes" id="UP000279089"/>
    </source>
</evidence>
<keyword evidence="2" id="KW-1185">Reference proteome</keyword>
<dbReference type="Gene3D" id="2.60.40.2340">
    <property type="match status" value="1"/>
</dbReference>